<evidence type="ECO:0000313" key="12">
    <source>
        <dbReference type="Proteomes" id="UP000230233"/>
    </source>
</evidence>
<organism evidence="11 12">
    <name type="scientific">Caenorhabditis nigoni</name>
    <dbReference type="NCBI Taxonomy" id="1611254"/>
    <lineage>
        <taxon>Eukaryota</taxon>
        <taxon>Metazoa</taxon>
        <taxon>Ecdysozoa</taxon>
        <taxon>Nematoda</taxon>
        <taxon>Chromadorea</taxon>
        <taxon>Rhabditida</taxon>
        <taxon>Rhabditina</taxon>
        <taxon>Rhabditomorpha</taxon>
        <taxon>Rhabditoidea</taxon>
        <taxon>Rhabditidae</taxon>
        <taxon>Peloderinae</taxon>
        <taxon>Caenorhabditis</taxon>
    </lineage>
</organism>
<proteinExistence type="inferred from homology"/>
<name>A0A2G5UM06_9PELO</name>
<keyword evidence="5 7" id="KW-0175">Coiled coil</keyword>
<dbReference type="STRING" id="1611254.A0A2G5UM06"/>
<evidence type="ECO:0000256" key="5">
    <source>
        <dbReference type="ARBA" id="ARBA00023054"/>
    </source>
</evidence>
<dbReference type="GO" id="GO:0006897">
    <property type="term" value="P:endocytosis"/>
    <property type="evidence" value="ECO:0007669"/>
    <property type="project" value="UniProtKB-KW"/>
</dbReference>
<dbReference type="InterPro" id="IPR030224">
    <property type="entry name" value="Sla2_fam"/>
</dbReference>
<reference evidence="12" key="1">
    <citation type="submission" date="2017-10" db="EMBL/GenBank/DDBJ databases">
        <title>Rapid genome shrinkage in a self-fertile nematode reveals novel sperm competition proteins.</title>
        <authorList>
            <person name="Yin D."/>
            <person name="Schwarz E.M."/>
            <person name="Thomas C.G."/>
            <person name="Felde R.L."/>
            <person name="Korf I.F."/>
            <person name="Cutter A.D."/>
            <person name="Schartner C.M."/>
            <person name="Ralston E.J."/>
            <person name="Meyer B.J."/>
            <person name="Haag E.S."/>
        </authorList>
    </citation>
    <scope>NUCLEOTIDE SEQUENCE [LARGE SCALE GENOMIC DNA]</scope>
    <source>
        <strain evidence="12">JU1422</strain>
    </source>
</reference>
<dbReference type="SMART" id="SM00307">
    <property type="entry name" value="ILWEQ"/>
    <property type="match status" value="1"/>
</dbReference>
<evidence type="ECO:0000256" key="2">
    <source>
        <dbReference type="ARBA" id="ARBA00010135"/>
    </source>
</evidence>
<dbReference type="InterPro" id="IPR035964">
    <property type="entry name" value="I/LWEQ_dom_sf"/>
</dbReference>
<dbReference type="Pfam" id="PF07651">
    <property type="entry name" value="ANTH"/>
    <property type="match status" value="1"/>
</dbReference>
<dbReference type="FunFam" id="1.25.40.90:FF:000012">
    <property type="entry name" value="Huntingtin interacting protein 1-related"/>
    <property type="match status" value="1"/>
</dbReference>
<evidence type="ECO:0000259" key="10">
    <source>
        <dbReference type="PROSITE" id="PS50945"/>
    </source>
</evidence>
<dbReference type="PROSITE" id="PS50945">
    <property type="entry name" value="I_LWEQ"/>
    <property type="match status" value="1"/>
</dbReference>
<evidence type="ECO:0000256" key="7">
    <source>
        <dbReference type="SAM" id="Coils"/>
    </source>
</evidence>
<dbReference type="FunFam" id="1.20.5.1700:FF:000002">
    <property type="entry name" value="Huntingtin interacting protein 1"/>
    <property type="match status" value="1"/>
</dbReference>
<dbReference type="GO" id="GO:0080025">
    <property type="term" value="F:phosphatidylinositol-3,5-bisphosphate binding"/>
    <property type="evidence" value="ECO:0007669"/>
    <property type="project" value="TreeGrafter"/>
</dbReference>
<dbReference type="GO" id="GO:0048268">
    <property type="term" value="P:clathrin coat assembly"/>
    <property type="evidence" value="ECO:0007669"/>
    <property type="project" value="TreeGrafter"/>
</dbReference>
<evidence type="ECO:0000259" key="9">
    <source>
        <dbReference type="PROSITE" id="PS50942"/>
    </source>
</evidence>
<dbReference type="GO" id="GO:0007015">
    <property type="term" value="P:actin filament organization"/>
    <property type="evidence" value="ECO:0007669"/>
    <property type="project" value="TreeGrafter"/>
</dbReference>
<dbReference type="OrthoDB" id="8178130at2759"/>
<dbReference type="InterPro" id="IPR008942">
    <property type="entry name" value="ENTH_VHS"/>
</dbReference>
<dbReference type="AlphaFoldDB" id="A0A2G5UM06"/>
<dbReference type="Proteomes" id="UP000230233">
    <property type="component" value="Chromosome III"/>
</dbReference>
<dbReference type="SUPFAM" id="SSF48464">
    <property type="entry name" value="ENTH/VHS domain"/>
    <property type="match status" value="1"/>
</dbReference>
<comment type="similarity">
    <text evidence="2">Belongs to the SLA2 family.</text>
</comment>
<evidence type="ECO:0000256" key="6">
    <source>
        <dbReference type="ARBA" id="ARBA00023203"/>
    </source>
</evidence>
<feature type="domain" description="I/LWEQ" evidence="10">
    <location>
        <begin position="673"/>
        <end position="915"/>
    </location>
</feature>
<feature type="coiled-coil region" evidence="7">
    <location>
        <begin position="682"/>
        <end position="709"/>
    </location>
</feature>
<dbReference type="PROSITE" id="PS50942">
    <property type="entry name" value="ENTH"/>
    <property type="match status" value="1"/>
</dbReference>
<protein>
    <recommendedName>
        <fullName evidence="13">I/LWEQ domain-containing protein</fullName>
    </recommendedName>
</protein>
<dbReference type="GO" id="GO:0043325">
    <property type="term" value="F:phosphatidylinositol-3,4-bisphosphate binding"/>
    <property type="evidence" value="ECO:0007669"/>
    <property type="project" value="TreeGrafter"/>
</dbReference>
<keyword evidence="6" id="KW-0009">Actin-binding</keyword>
<dbReference type="PANTHER" id="PTHR10407">
    <property type="entry name" value="HUNTINGTIN INTERACTING PROTEIN 1"/>
    <property type="match status" value="1"/>
</dbReference>
<dbReference type="PANTHER" id="PTHR10407:SF15">
    <property type="entry name" value="HUNTINGTIN INTERACTING PROTEIN 1"/>
    <property type="match status" value="1"/>
</dbReference>
<evidence type="ECO:0000256" key="3">
    <source>
        <dbReference type="ARBA" id="ARBA00022490"/>
    </source>
</evidence>
<dbReference type="Pfam" id="PF01608">
    <property type="entry name" value="I_LWEQ"/>
    <property type="match status" value="1"/>
</dbReference>
<evidence type="ECO:0000313" key="11">
    <source>
        <dbReference type="EMBL" id="PIC40605.1"/>
    </source>
</evidence>
<dbReference type="GO" id="GO:0032051">
    <property type="term" value="F:clathrin light chain binding"/>
    <property type="evidence" value="ECO:0007669"/>
    <property type="project" value="TreeGrafter"/>
</dbReference>
<accession>A0A2G5UM06</accession>
<keyword evidence="4" id="KW-0254">Endocytosis</keyword>
<dbReference type="InterPro" id="IPR013809">
    <property type="entry name" value="ENTH"/>
</dbReference>
<comment type="caution">
    <text evidence="11">The sequence shown here is derived from an EMBL/GenBank/DDBJ whole genome shotgun (WGS) entry which is preliminary data.</text>
</comment>
<dbReference type="InterPro" id="IPR011417">
    <property type="entry name" value="ANTH_dom"/>
</dbReference>
<feature type="coiled-coil region" evidence="7">
    <location>
        <begin position="874"/>
        <end position="910"/>
    </location>
</feature>
<dbReference type="Gene3D" id="1.25.40.90">
    <property type="match status" value="1"/>
</dbReference>
<feature type="domain" description="ENTH" evidence="9">
    <location>
        <begin position="7"/>
        <end position="136"/>
    </location>
</feature>
<evidence type="ECO:0000256" key="8">
    <source>
        <dbReference type="SAM" id="MobiDB-lite"/>
    </source>
</evidence>
<keyword evidence="12" id="KW-1185">Reference proteome</keyword>
<evidence type="ECO:0000256" key="1">
    <source>
        <dbReference type="ARBA" id="ARBA00004496"/>
    </source>
</evidence>
<feature type="region of interest" description="Disordered" evidence="8">
    <location>
        <begin position="467"/>
        <end position="487"/>
    </location>
</feature>
<dbReference type="FunFam" id="1.20.1410.10:FF:000006">
    <property type="entry name" value="Huntingtin interacting protein"/>
    <property type="match status" value="1"/>
</dbReference>
<sequence length="927" mass="104334">MDHRAQLREAFVRGQLEAVQKAITKNEVPLKPKHARTIIVGTHKEKSSGIFWHTVGRIQLEKHPVLTWKFCHLVHKMLRDGYRKVPEETYRFVNRFTQLSQFWKHLNTSGYGPCIEAYCKLLHDRVVFHNKYPVVPGKLDVNDSQLKTLEGDLDNMFEMTIDMLDQMDALLMLQDRVFEMMNSLRWNSLIPQGQCMLSPLIIAILDTSKFYDYLVKMIFKLHSQVPPDALEGHRSRFRRIFERTKKFYEEASALQYFKYLVSIPTLPSKAPNFLQQSDLESYRTPHAYLHSEGSEDGTSLNGHDGELLNLAEEEPQQASPSSQPDPREEQIVMLTRAVEDEKFAKERLLQEARNRIEQYENRLLQMQGDLDHAKREADENREESTRIKNELALRDASKIQSDDAQVKQAEAKATAAEERFQKMKGVYDKFRSEHVVALTKLGDLQKQLDASEKAKFDKEEEITALNRKVEEAQRETGRALSKAEGDAGAVDEMRTQLAKADIEVEELKRTIDHLREKHANQLVQSSAEEANKITVARLEVAKESGVGITKMFDHCEEELQNATSITYPPHLAQAAMTNLVSIISSDRLDEPLAARENVFAGHLLSTTLSSAASAAYTASIESYEGVNDQCKKILAAAKIAFADDSALSRAEKMNVLRENVKILNSLIVSLPLATDIDKEVVGSELEQEMRRMDDAIRRAVQEIEAIQRKARENSDGIRLEVNESILANCQALMSVIMQLVAASRELQIEIVAAGKQGGSPAEFYKRNHQWTEGLLSAAKAVGVAARVLVESADGVVTGKGKFEHLIVAAQEIAASTAQLFVSSRVKADKDSSKLEALSIASKAVNQNTAQVVAAVKNGQTTLNDDGNSLDFSYLSLHAAKKEEMESQVRMLELEQSLNQERAKLAALRKQHYHMAQLVANKEDESEE</sequence>
<feature type="compositionally biased region" description="Basic and acidic residues" evidence="8">
    <location>
        <begin position="467"/>
        <end position="485"/>
    </location>
</feature>
<dbReference type="CDD" id="cd17006">
    <property type="entry name" value="ANTH_N_HIP1_like"/>
    <property type="match status" value="1"/>
</dbReference>
<dbReference type="GO" id="GO:0030136">
    <property type="term" value="C:clathrin-coated vesicle"/>
    <property type="evidence" value="ECO:0007669"/>
    <property type="project" value="TreeGrafter"/>
</dbReference>
<evidence type="ECO:0000256" key="4">
    <source>
        <dbReference type="ARBA" id="ARBA00022583"/>
    </source>
</evidence>
<dbReference type="SUPFAM" id="SSF109885">
    <property type="entry name" value="I/LWEQ domain"/>
    <property type="match status" value="1"/>
</dbReference>
<dbReference type="Gene3D" id="1.20.1410.10">
    <property type="entry name" value="I/LWEQ domain"/>
    <property type="match status" value="1"/>
</dbReference>
<dbReference type="GO" id="GO:0035615">
    <property type="term" value="F:clathrin adaptor activity"/>
    <property type="evidence" value="ECO:0007669"/>
    <property type="project" value="TreeGrafter"/>
</dbReference>
<comment type="subcellular location">
    <subcellularLocation>
        <location evidence="1">Cytoplasm</location>
    </subcellularLocation>
</comment>
<gene>
    <name evidence="11" type="primary">Cni-hipr-1</name>
    <name evidence="11" type="synonym">Cnig_chr_III.g11890</name>
    <name evidence="11" type="ORF">B9Z55_011890</name>
</gene>
<evidence type="ECO:0008006" key="13">
    <source>
        <dbReference type="Google" id="ProtNLM"/>
    </source>
</evidence>
<dbReference type="InterPro" id="IPR002558">
    <property type="entry name" value="ILWEQ_dom"/>
</dbReference>
<dbReference type="GO" id="GO:0051015">
    <property type="term" value="F:actin filament binding"/>
    <property type="evidence" value="ECO:0007669"/>
    <property type="project" value="TreeGrafter"/>
</dbReference>
<dbReference type="Gene3D" id="1.20.5.1700">
    <property type="match status" value="1"/>
</dbReference>
<keyword evidence="3" id="KW-0963">Cytoplasm</keyword>
<dbReference type="SMART" id="SM00273">
    <property type="entry name" value="ENTH"/>
    <property type="match status" value="1"/>
</dbReference>
<dbReference type="EMBL" id="PDUG01000003">
    <property type="protein sequence ID" value="PIC40605.1"/>
    <property type="molecule type" value="Genomic_DNA"/>
</dbReference>
<dbReference type="GO" id="GO:0030864">
    <property type="term" value="C:cortical actin cytoskeleton"/>
    <property type="evidence" value="ECO:0007669"/>
    <property type="project" value="TreeGrafter"/>
</dbReference>